<dbReference type="AlphaFoldDB" id="A0A2H0V406"/>
<keyword evidence="1" id="KW-0472">Membrane</keyword>
<feature type="transmembrane region" description="Helical" evidence="1">
    <location>
        <begin position="16"/>
        <end position="37"/>
    </location>
</feature>
<keyword evidence="1" id="KW-1133">Transmembrane helix</keyword>
<evidence type="ECO:0008006" key="4">
    <source>
        <dbReference type="Google" id="ProtNLM"/>
    </source>
</evidence>
<organism evidence="2 3">
    <name type="scientific">Candidatus Falkowbacteria bacterium CG10_big_fil_rev_8_21_14_0_10_39_11</name>
    <dbReference type="NCBI Taxonomy" id="1974565"/>
    <lineage>
        <taxon>Bacteria</taxon>
        <taxon>Candidatus Falkowiibacteriota</taxon>
    </lineage>
</organism>
<name>A0A2H0V406_9BACT</name>
<keyword evidence="1" id="KW-0812">Transmembrane</keyword>
<dbReference type="Proteomes" id="UP000229901">
    <property type="component" value="Unassembled WGS sequence"/>
</dbReference>
<evidence type="ECO:0000313" key="3">
    <source>
        <dbReference type="Proteomes" id="UP000229901"/>
    </source>
</evidence>
<proteinExistence type="predicted"/>
<evidence type="ECO:0000313" key="2">
    <source>
        <dbReference type="EMBL" id="PIR93813.1"/>
    </source>
</evidence>
<feature type="transmembrane region" description="Helical" evidence="1">
    <location>
        <begin position="116"/>
        <end position="137"/>
    </location>
</feature>
<reference evidence="3" key="1">
    <citation type="submission" date="2017-09" db="EMBL/GenBank/DDBJ databases">
        <title>Depth-based differentiation of microbial function through sediment-hosted aquifers and enrichment of novel symbionts in the deep terrestrial subsurface.</title>
        <authorList>
            <person name="Probst A.J."/>
            <person name="Ladd B."/>
            <person name="Jarett J.K."/>
            <person name="Geller-Mcgrath D.E."/>
            <person name="Sieber C.M.K."/>
            <person name="Emerson J.B."/>
            <person name="Anantharaman K."/>
            <person name="Thomas B.C."/>
            <person name="Malmstrom R."/>
            <person name="Stieglmeier M."/>
            <person name="Klingl A."/>
            <person name="Woyke T."/>
            <person name="Ryan C.M."/>
            <person name="Banfield J.F."/>
        </authorList>
    </citation>
    <scope>NUCLEOTIDE SEQUENCE [LARGE SCALE GENOMIC DNA]</scope>
</reference>
<sequence length="142" mass="16345">MTTQKPMTKHSLIRKIYLYVATLIGLSVFLIGAGNLIDLGLKTYIFTQAEQEDAYYLKRPMVEESLYSKIGNEDIQKLELTESEQKLLKQSLQDYDQWVQDGKNLDPLKSTHQRRAANGIAMVLIGLPMYLAHLMIIRKEKQ</sequence>
<protein>
    <recommendedName>
        <fullName evidence="4">DUF5671 domain-containing protein</fullName>
    </recommendedName>
</protein>
<evidence type="ECO:0000256" key="1">
    <source>
        <dbReference type="SAM" id="Phobius"/>
    </source>
</evidence>
<dbReference type="EMBL" id="PFAP01000035">
    <property type="protein sequence ID" value="PIR93813.1"/>
    <property type="molecule type" value="Genomic_DNA"/>
</dbReference>
<comment type="caution">
    <text evidence="2">The sequence shown here is derived from an EMBL/GenBank/DDBJ whole genome shotgun (WGS) entry which is preliminary data.</text>
</comment>
<gene>
    <name evidence="2" type="ORF">COT97_04635</name>
</gene>
<accession>A0A2H0V406</accession>